<dbReference type="PANTHER" id="PTHR33308:SF9">
    <property type="entry name" value="PEPTIDOGLYCAN HYDROLASE FLGJ"/>
    <property type="match status" value="1"/>
</dbReference>
<keyword evidence="2 4" id="KW-0378">Hydrolase</keyword>
<dbReference type="EMBL" id="FNYW01000017">
    <property type="protein sequence ID" value="SEI75941.1"/>
    <property type="molecule type" value="Genomic_DNA"/>
</dbReference>
<gene>
    <name evidence="4" type="ORF">SAMN04488113_11714</name>
</gene>
<organism evidence="4 5">
    <name type="scientific">Alkalibacterium gilvum</name>
    <dbReference type="NCBI Taxonomy" id="1130080"/>
    <lineage>
        <taxon>Bacteria</taxon>
        <taxon>Bacillati</taxon>
        <taxon>Bacillota</taxon>
        <taxon>Bacilli</taxon>
        <taxon>Lactobacillales</taxon>
        <taxon>Carnobacteriaceae</taxon>
        <taxon>Alkalibacterium</taxon>
    </lineage>
</organism>
<dbReference type="GO" id="GO:0004040">
    <property type="term" value="F:amidase activity"/>
    <property type="evidence" value="ECO:0007669"/>
    <property type="project" value="InterPro"/>
</dbReference>
<dbReference type="STRING" id="1130080.SAMN04488113_11714"/>
<dbReference type="Proteomes" id="UP000198564">
    <property type="component" value="Unassembled WGS sequence"/>
</dbReference>
<dbReference type="PANTHER" id="PTHR33308">
    <property type="entry name" value="PEPTIDOGLYCAN HYDROLASE FLGJ"/>
    <property type="match status" value="1"/>
</dbReference>
<evidence type="ECO:0000313" key="5">
    <source>
        <dbReference type="Proteomes" id="UP000198564"/>
    </source>
</evidence>
<dbReference type="InterPro" id="IPR002901">
    <property type="entry name" value="MGlyc_endo_b_GlcNAc-like_dom"/>
</dbReference>
<name>A0A1H6T7H0_9LACT</name>
<protein>
    <submittedName>
        <fullName evidence="4">Flagellum-specific peptidoglycan hydrolase FlgJ</fullName>
    </submittedName>
</protein>
<evidence type="ECO:0000256" key="1">
    <source>
        <dbReference type="ARBA" id="ARBA00010266"/>
    </source>
</evidence>
<evidence type="ECO:0000256" key="2">
    <source>
        <dbReference type="ARBA" id="ARBA00022801"/>
    </source>
</evidence>
<dbReference type="InterPro" id="IPR051056">
    <property type="entry name" value="Glycosyl_Hydrolase_73"/>
</dbReference>
<dbReference type="AlphaFoldDB" id="A0A1H6T7H0"/>
<dbReference type="Gene3D" id="4.10.80.30">
    <property type="entry name" value="DNA polymerase, domain 6"/>
    <property type="match status" value="1"/>
</dbReference>
<dbReference type="Pfam" id="PF01832">
    <property type="entry name" value="Glucosaminidase"/>
    <property type="match status" value="1"/>
</dbReference>
<dbReference type="OrthoDB" id="977752at2"/>
<evidence type="ECO:0000313" key="4">
    <source>
        <dbReference type="EMBL" id="SEI75941.1"/>
    </source>
</evidence>
<sequence length="187" mass="21420">MKLLIILMLTFFGTLYLLSQTVEEEVEVNVQEEWTKDEFIDEVASYAVPLRSTHGIRPSVTIAQAILESNWGESRLSRQENNFFGIKGQSSETAYATREYDEEWEEVMASFRSYPSLEASVEDYADLIKNGTNWDPKLYEDVQKASTYQGAAQALYTAGYATDPSYPEKVITIIETYDLNRFDEKSK</sequence>
<accession>A0A1H6T7H0</accession>
<dbReference type="Gene3D" id="1.10.530.10">
    <property type="match status" value="1"/>
</dbReference>
<feature type="domain" description="Mannosyl-glycoprotein endo-beta-N-acetylglucosamidase-like" evidence="3">
    <location>
        <begin position="31"/>
        <end position="183"/>
    </location>
</feature>
<dbReference type="PRINTS" id="PR01002">
    <property type="entry name" value="FLGFLGJ"/>
</dbReference>
<keyword evidence="5" id="KW-1185">Reference proteome</keyword>
<dbReference type="SMART" id="SM00047">
    <property type="entry name" value="LYZ2"/>
    <property type="match status" value="1"/>
</dbReference>
<reference evidence="5" key="1">
    <citation type="submission" date="2016-10" db="EMBL/GenBank/DDBJ databases">
        <authorList>
            <person name="Varghese N."/>
            <person name="Submissions S."/>
        </authorList>
    </citation>
    <scope>NUCLEOTIDE SEQUENCE [LARGE SCALE GENOMIC DNA]</scope>
    <source>
        <strain evidence="5">DSM 25751</strain>
    </source>
</reference>
<evidence type="ECO:0000259" key="3">
    <source>
        <dbReference type="SMART" id="SM00047"/>
    </source>
</evidence>
<comment type="similarity">
    <text evidence="1">Belongs to the glycosyl hydrolase 73 family.</text>
</comment>
<proteinExistence type="inferred from homology"/>